<protein>
    <recommendedName>
        <fullName evidence="3">Alkaline phosphatase</fullName>
    </recommendedName>
</protein>
<name>I5C8A0_9BACT</name>
<evidence type="ECO:0000313" key="1">
    <source>
        <dbReference type="EMBL" id="EIM78052.1"/>
    </source>
</evidence>
<evidence type="ECO:0008006" key="3">
    <source>
        <dbReference type="Google" id="ProtNLM"/>
    </source>
</evidence>
<proteinExistence type="predicted"/>
<dbReference type="PATRIC" id="fig|1189621.3.peg.930"/>
<accession>I5C8A0</accession>
<dbReference type="AlphaFoldDB" id="I5C8A0"/>
<dbReference type="EMBL" id="AJYA01000009">
    <property type="protein sequence ID" value="EIM78052.1"/>
    <property type="molecule type" value="Genomic_DNA"/>
</dbReference>
<dbReference type="Proteomes" id="UP000005551">
    <property type="component" value="Unassembled WGS sequence"/>
</dbReference>
<comment type="caution">
    <text evidence="1">The sequence shown here is derived from an EMBL/GenBank/DDBJ whole genome shotgun (WGS) entry which is preliminary data.</text>
</comment>
<reference evidence="1 2" key="1">
    <citation type="submission" date="2012-05" db="EMBL/GenBank/DDBJ databases">
        <title>Genome sequence of Nitritalea halalkaliphila LW7.</title>
        <authorList>
            <person name="Jangir P.K."/>
            <person name="Singh A."/>
            <person name="Shivaji S."/>
            <person name="Sharma R."/>
        </authorList>
    </citation>
    <scope>NUCLEOTIDE SEQUENCE [LARGE SCALE GENOMIC DNA]</scope>
    <source>
        <strain evidence="1 2">LW7</strain>
    </source>
</reference>
<organism evidence="1 2">
    <name type="scientific">Nitritalea halalkaliphila LW7</name>
    <dbReference type="NCBI Taxonomy" id="1189621"/>
    <lineage>
        <taxon>Bacteria</taxon>
        <taxon>Pseudomonadati</taxon>
        <taxon>Bacteroidota</taxon>
        <taxon>Cytophagia</taxon>
        <taxon>Cytophagales</taxon>
        <taxon>Cyclobacteriaceae</taxon>
        <taxon>Nitritalea</taxon>
    </lineage>
</organism>
<dbReference type="STRING" id="1189621.A3SI_04487"/>
<dbReference type="RefSeq" id="WP_009053695.1">
    <property type="nucleotide sequence ID" value="NZ_AJYA01000009.1"/>
</dbReference>
<gene>
    <name evidence="1" type="ORF">A3SI_04487</name>
</gene>
<keyword evidence="2" id="KW-1185">Reference proteome</keyword>
<sequence>MKRRDFFKNGFLTTLGLGTLGTASPVFAEKYRARKGEAKNIIFLVSDGMSMAP</sequence>
<evidence type="ECO:0000313" key="2">
    <source>
        <dbReference type="Proteomes" id="UP000005551"/>
    </source>
</evidence>